<dbReference type="PANTHER" id="PTHR46383:SF1">
    <property type="entry name" value="ASPARTATE AMINOTRANSFERASE"/>
    <property type="match status" value="1"/>
</dbReference>
<dbReference type="InterPro" id="IPR015422">
    <property type="entry name" value="PyrdxlP-dep_Trfase_small"/>
</dbReference>
<proteinExistence type="inferred from homology"/>
<dbReference type="Gene3D" id="3.90.1150.10">
    <property type="entry name" value="Aspartate Aminotransferase, domain 1"/>
    <property type="match status" value="1"/>
</dbReference>
<comment type="similarity">
    <text evidence="2">Belongs to the class-I pyridoxal-phosphate-dependent aminotransferase family.</text>
</comment>
<protein>
    <submittedName>
        <fullName evidence="7">Pyridoxal phosphate-dependent aminotransferase</fullName>
    </submittedName>
</protein>
<dbReference type="Gene3D" id="3.40.640.10">
    <property type="entry name" value="Type I PLP-dependent aspartate aminotransferase-like (Major domain)"/>
    <property type="match status" value="1"/>
</dbReference>
<evidence type="ECO:0000256" key="3">
    <source>
        <dbReference type="ARBA" id="ARBA00022576"/>
    </source>
</evidence>
<gene>
    <name evidence="7" type="ORF">AAFH96_18465</name>
</gene>
<dbReference type="PANTHER" id="PTHR46383">
    <property type="entry name" value="ASPARTATE AMINOTRANSFERASE"/>
    <property type="match status" value="1"/>
</dbReference>
<accession>A0ABV5CT18</accession>
<dbReference type="EMBL" id="JBCGDC010000050">
    <property type="protein sequence ID" value="MFB6395072.1"/>
    <property type="molecule type" value="Genomic_DNA"/>
</dbReference>
<evidence type="ECO:0000313" key="7">
    <source>
        <dbReference type="EMBL" id="MFB6395072.1"/>
    </source>
</evidence>
<dbReference type="SUPFAM" id="SSF53383">
    <property type="entry name" value="PLP-dependent transferases"/>
    <property type="match status" value="1"/>
</dbReference>
<dbReference type="GO" id="GO:0008483">
    <property type="term" value="F:transaminase activity"/>
    <property type="evidence" value="ECO:0007669"/>
    <property type="project" value="UniProtKB-KW"/>
</dbReference>
<dbReference type="InterPro" id="IPR015424">
    <property type="entry name" value="PyrdxlP-dep_Trfase"/>
</dbReference>
<dbReference type="InterPro" id="IPR050596">
    <property type="entry name" value="AspAT/PAT-like"/>
</dbReference>
<comment type="caution">
    <text evidence="7">The sequence shown here is derived from an EMBL/GenBank/DDBJ whole genome shotgun (WGS) entry which is preliminary data.</text>
</comment>
<reference evidence="7 8" key="1">
    <citation type="submission" date="2024-04" db="EMBL/GenBank/DDBJ databases">
        <title>Polymorphospora sp. isolated from Baiyangdian Lake in Xiong'an New Area.</title>
        <authorList>
            <person name="Zhang X."/>
            <person name="Liu J."/>
        </authorList>
    </citation>
    <scope>NUCLEOTIDE SEQUENCE [LARGE SCALE GENOMIC DNA]</scope>
    <source>
        <strain evidence="7 8">2-325</strain>
    </source>
</reference>
<evidence type="ECO:0000313" key="8">
    <source>
        <dbReference type="Proteomes" id="UP001582793"/>
    </source>
</evidence>
<evidence type="ECO:0000256" key="2">
    <source>
        <dbReference type="ARBA" id="ARBA00007441"/>
    </source>
</evidence>
<evidence type="ECO:0000259" key="6">
    <source>
        <dbReference type="Pfam" id="PF00155"/>
    </source>
</evidence>
<dbReference type="CDD" id="cd00609">
    <property type="entry name" value="AAT_like"/>
    <property type="match status" value="1"/>
</dbReference>
<dbReference type="RefSeq" id="WP_375735016.1">
    <property type="nucleotide sequence ID" value="NZ_JBCGDC010000050.1"/>
</dbReference>
<feature type="domain" description="Aminotransferase class I/classII large" evidence="6">
    <location>
        <begin position="80"/>
        <end position="355"/>
    </location>
</feature>
<evidence type="ECO:0000256" key="5">
    <source>
        <dbReference type="ARBA" id="ARBA00022898"/>
    </source>
</evidence>
<keyword evidence="5" id="KW-0663">Pyridoxal phosphate</keyword>
<keyword evidence="8" id="KW-1185">Reference proteome</keyword>
<dbReference type="Pfam" id="PF00155">
    <property type="entry name" value="Aminotran_1_2"/>
    <property type="match status" value="1"/>
</dbReference>
<sequence>MYERYTNLTRYENVGINRRFNLADGHAHQGQNSTQQEIVTDLPKIFYAAEATLQRESEEEFQQVFYRLAGQHSAIHSPRTMLCYSASLATDLVATYLSSRSLSVGLLQPCFDNLATILRRRQVELVPLSEAQLGPDSIDDTFAGMTTDAVFLTLPNNPTGFTYDEAQFKHLVELCVTHRKILILDCTFRFFVTTPFWDQYAVLEDSGVSYLVVEDTGKTWPTQDLKCSILASSADLYEQVLELHNDILLNVSPFILRLLSAYVNDTARSGLEKSIWRTISQNRDHLRESLRGTILVPEFPDSTISVEWIRISHPTVRSEEIVELLGKAQVGILPGNHFYWADHDTGSNFVRFALARRSDWFADSCRYLRTVLLSNSVLMP</sequence>
<keyword evidence="3 7" id="KW-0032">Aminotransferase</keyword>
<organism evidence="7 8">
    <name type="scientific">Polymorphospora lycopeni</name>
    <dbReference type="NCBI Taxonomy" id="3140240"/>
    <lineage>
        <taxon>Bacteria</taxon>
        <taxon>Bacillati</taxon>
        <taxon>Actinomycetota</taxon>
        <taxon>Actinomycetes</taxon>
        <taxon>Micromonosporales</taxon>
        <taxon>Micromonosporaceae</taxon>
        <taxon>Polymorphospora</taxon>
    </lineage>
</organism>
<dbReference type="Proteomes" id="UP001582793">
    <property type="component" value="Unassembled WGS sequence"/>
</dbReference>
<dbReference type="InterPro" id="IPR015421">
    <property type="entry name" value="PyrdxlP-dep_Trfase_major"/>
</dbReference>
<name>A0ABV5CT18_9ACTN</name>
<evidence type="ECO:0000256" key="1">
    <source>
        <dbReference type="ARBA" id="ARBA00001933"/>
    </source>
</evidence>
<evidence type="ECO:0000256" key="4">
    <source>
        <dbReference type="ARBA" id="ARBA00022679"/>
    </source>
</evidence>
<comment type="cofactor">
    <cofactor evidence="1">
        <name>pyridoxal 5'-phosphate</name>
        <dbReference type="ChEBI" id="CHEBI:597326"/>
    </cofactor>
</comment>
<keyword evidence="4" id="KW-0808">Transferase</keyword>
<dbReference type="InterPro" id="IPR004839">
    <property type="entry name" value="Aminotransferase_I/II_large"/>
</dbReference>